<proteinExistence type="predicted"/>
<organism evidence="2 3">
    <name type="scientific">Moraxella catarrhalis</name>
    <name type="common">Branhamella catarrhalis</name>
    <dbReference type="NCBI Taxonomy" id="480"/>
    <lineage>
        <taxon>Bacteria</taxon>
        <taxon>Pseudomonadati</taxon>
        <taxon>Pseudomonadota</taxon>
        <taxon>Gammaproteobacteria</taxon>
        <taxon>Moraxellales</taxon>
        <taxon>Moraxellaceae</taxon>
        <taxon>Moraxella</taxon>
    </lineage>
</organism>
<name>A0A3Q9GFJ4_MORCA</name>
<gene>
    <name evidence="1" type="ORF">EJK53_1579</name>
    <name evidence="2" type="ORF">EJK53_1653</name>
</gene>
<dbReference type="EMBL" id="CP034662">
    <property type="protein sequence ID" value="AZQ92742.1"/>
    <property type="molecule type" value="Genomic_DNA"/>
</dbReference>
<evidence type="ECO:0000313" key="2">
    <source>
        <dbReference type="EMBL" id="AZQ94335.1"/>
    </source>
</evidence>
<reference evidence="2 3" key="1">
    <citation type="submission" date="2018-12" db="EMBL/GenBank/DDBJ databases">
        <title>Persistence of Moraxella catarrhalis in Chronic Obstructive Pulmonary Disease and Regulation of the Hag/MID Adhesin.</title>
        <authorList>
            <person name="Murphy T."/>
            <person name="Zhao X."/>
            <person name="Vyas G."/>
            <person name="Aluvathingal J."/>
            <person name="Nadendla S."/>
            <person name="Tallon L."/>
            <person name="Tettelin H."/>
        </authorList>
    </citation>
    <scope>NUCLEOTIDE SEQUENCE [LARGE SCALE GENOMIC DNA]</scope>
    <source>
        <strain evidence="2 3">46P58B1</strain>
    </source>
</reference>
<dbReference type="Proteomes" id="UP000280228">
    <property type="component" value="Chromosome"/>
</dbReference>
<dbReference type="AlphaFoldDB" id="A0A3Q9GFJ4"/>
<dbReference type="EMBL" id="CP034662">
    <property type="protein sequence ID" value="AZQ94335.1"/>
    <property type="molecule type" value="Genomic_DNA"/>
</dbReference>
<evidence type="ECO:0000313" key="1">
    <source>
        <dbReference type="EMBL" id="AZQ92742.1"/>
    </source>
</evidence>
<evidence type="ECO:0000313" key="3">
    <source>
        <dbReference type="Proteomes" id="UP000280228"/>
    </source>
</evidence>
<protein>
    <submittedName>
        <fullName evidence="2">Uncharacterized protein</fullName>
    </submittedName>
</protein>
<accession>A0A3Q9GFJ4</accession>
<sequence>MKIKALRWKKFDWGYYAMGVNQNYIIRAENKHYRLTIMPHDYGRPILQDAKTVEECKKIAHIQHEESVLRWFE</sequence>
<dbReference type="RefSeq" id="WP_126705127.1">
    <property type="nucleotide sequence ID" value="NZ_CP034662.1"/>
</dbReference>